<feature type="region of interest" description="Disordered" evidence="1">
    <location>
        <begin position="58"/>
        <end position="78"/>
    </location>
</feature>
<organism evidence="2 3">
    <name type="scientific">Aliterella atlantica CENA595</name>
    <dbReference type="NCBI Taxonomy" id="1618023"/>
    <lineage>
        <taxon>Bacteria</taxon>
        <taxon>Bacillati</taxon>
        <taxon>Cyanobacteriota</taxon>
        <taxon>Cyanophyceae</taxon>
        <taxon>Chroococcidiopsidales</taxon>
        <taxon>Aliterellaceae</taxon>
        <taxon>Aliterella</taxon>
    </lineage>
</organism>
<accession>A0A0D8ZPV3</accession>
<dbReference type="AlphaFoldDB" id="A0A0D8ZPV3"/>
<evidence type="ECO:0000256" key="1">
    <source>
        <dbReference type="SAM" id="MobiDB-lite"/>
    </source>
</evidence>
<comment type="caution">
    <text evidence="2">The sequence shown here is derived from an EMBL/GenBank/DDBJ whole genome shotgun (WGS) entry which is preliminary data.</text>
</comment>
<sequence length="78" mass="8841">MLSGLPKKEQKNSALMSSKNIDVQSNSDDSSWKETSEDIVTVGCKQFMSHQERYEFVKNRSYSAVKPSPTSSSNQRKH</sequence>
<evidence type="ECO:0000313" key="3">
    <source>
        <dbReference type="Proteomes" id="UP000032452"/>
    </source>
</evidence>
<dbReference type="EMBL" id="JYON01000017">
    <property type="protein sequence ID" value="KJH70838.1"/>
    <property type="molecule type" value="Genomic_DNA"/>
</dbReference>
<reference evidence="2 3" key="1">
    <citation type="submission" date="2015-02" db="EMBL/GenBank/DDBJ databases">
        <title>Draft genome of a novel marine cyanobacterium (Chroococcales) isolated from South Atlantic Ocean.</title>
        <authorList>
            <person name="Rigonato J."/>
            <person name="Alvarenga D.O."/>
            <person name="Branco L.H."/>
            <person name="Varani A.M."/>
            <person name="Brandini F.P."/>
            <person name="Fiore M.F."/>
        </authorList>
    </citation>
    <scope>NUCLEOTIDE SEQUENCE [LARGE SCALE GENOMIC DNA]</scope>
    <source>
        <strain evidence="2 3">CENA595</strain>
    </source>
</reference>
<feature type="compositionally biased region" description="Polar residues" evidence="1">
    <location>
        <begin position="68"/>
        <end position="78"/>
    </location>
</feature>
<dbReference type="STRING" id="1618023.UH38_15690"/>
<feature type="region of interest" description="Disordered" evidence="1">
    <location>
        <begin position="1"/>
        <end position="34"/>
    </location>
</feature>
<evidence type="ECO:0000313" key="2">
    <source>
        <dbReference type="EMBL" id="KJH70838.1"/>
    </source>
</evidence>
<keyword evidence="3" id="KW-1185">Reference proteome</keyword>
<gene>
    <name evidence="2" type="ORF">UH38_15690</name>
</gene>
<name>A0A0D8ZPV3_9CYAN</name>
<dbReference type="Proteomes" id="UP000032452">
    <property type="component" value="Unassembled WGS sequence"/>
</dbReference>
<feature type="compositionally biased region" description="Polar residues" evidence="1">
    <location>
        <begin position="12"/>
        <end position="29"/>
    </location>
</feature>
<proteinExistence type="predicted"/>
<feature type="compositionally biased region" description="Basic and acidic residues" evidence="1">
    <location>
        <begin position="1"/>
        <end position="11"/>
    </location>
</feature>
<protein>
    <submittedName>
        <fullName evidence="2">Uncharacterized protein</fullName>
    </submittedName>
</protein>